<dbReference type="PANTHER" id="PTHR38459">
    <property type="entry name" value="PROPHAGE BACTOPRENOL-LINKED GLUCOSE TRANSLOCASE HOMOLOG"/>
    <property type="match status" value="1"/>
</dbReference>
<evidence type="ECO:0000256" key="5">
    <source>
        <dbReference type="ARBA" id="ARBA00023136"/>
    </source>
</evidence>
<gene>
    <name evidence="8" type="ORF">ACFQE9_00155</name>
</gene>
<dbReference type="PANTHER" id="PTHR38459:SF1">
    <property type="entry name" value="PROPHAGE BACTOPRENOL-LINKED GLUCOSE TRANSLOCASE HOMOLOG"/>
    <property type="match status" value="1"/>
</dbReference>
<keyword evidence="5 6" id="KW-0472">Membrane</keyword>
<dbReference type="AlphaFoldDB" id="A0ABD5UPJ1"/>
<protein>
    <submittedName>
        <fullName evidence="8">GtrA family protein</fullName>
    </submittedName>
</protein>
<dbReference type="Pfam" id="PF04138">
    <property type="entry name" value="GtrA_DPMS_TM"/>
    <property type="match status" value="1"/>
</dbReference>
<evidence type="ECO:0000256" key="6">
    <source>
        <dbReference type="SAM" id="Phobius"/>
    </source>
</evidence>
<name>A0ABD5UPJ1_9EURY</name>
<feature type="transmembrane region" description="Helical" evidence="6">
    <location>
        <begin position="118"/>
        <end position="140"/>
    </location>
</feature>
<dbReference type="InterPro" id="IPR051401">
    <property type="entry name" value="GtrA_CellWall_Glycosyl"/>
</dbReference>
<keyword evidence="3 6" id="KW-0812">Transmembrane</keyword>
<sequence length="152" mass="16456">MRTLRDALGELARGARFGRFLSVGALGALVDLPISTALTLGAVLEPQWAKVVGTECAIIVMFLINDAWTFEAHGAAGRRAKLRRLVRSNVVRSGGLAVQFVVVWTLTDLDVAIHLAGIDVWPVVTMPIAIGTSVLVNYVAESLFTWRVTTDR</sequence>
<evidence type="ECO:0000256" key="2">
    <source>
        <dbReference type="ARBA" id="ARBA00009399"/>
    </source>
</evidence>
<feature type="transmembrane region" description="Helical" evidence="6">
    <location>
        <begin position="20"/>
        <end position="42"/>
    </location>
</feature>
<evidence type="ECO:0000256" key="1">
    <source>
        <dbReference type="ARBA" id="ARBA00004141"/>
    </source>
</evidence>
<feature type="transmembrane region" description="Helical" evidence="6">
    <location>
        <begin position="89"/>
        <end position="106"/>
    </location>
</feature>
<feature type="domain" description="GtrA/DPMS transmembrane" evidence="7">
    <location>
        <begin position="19"/>
        <end position="146"/>
    </location>
</feature>
<evidence type="ECO:0000256" key="3">
    <source>
        <dbReference type="ARBA" id="ARBA00022692"/>
    </source>
</evidence>
<evidence type="ECO:0000313" key="9">
    <source>
        <dbReference type="Proteomes" id="UP001596296"/>
    </source>
</evidence>
<dbReference type="RefSeq" id="WP_379738673.1">
    <property type="nucleotide sequence ID" value="NZ_JBHSVN010000001.1"/>
</dbReference>
<accession>A0ABD5UPJ1</accession>
<keyword evidence="4 6" id="KW-1133">Transmembrane helix</keyword>
<dbReference type="GO" id="GO:0016020">
    <property type="term" value="C:membrane"/>
    <property type="evidence" value="ECO:0007669"/>
    <property type="project" value="UniProtKB-SubCell"/>
</dbReference>
<evidence type="ECO:0000313" key="8">
    <source>
        <dbReference type="EMBL" id="MFC6891048.1"/>
    </source>
</evidence>
<comment type="similarity">
    <text evidence="2">Belongs to the GtrA family.</text>
</comment>
<organism evidence="8 9">
    <name type="scientific">Halopenitus salinus</name>
    <dbReference type="NCBI Taxonomy" id="1198295"/>
    <lineage>
        <taxon>Archaea</taxon>
        <taxon>Methanobacteriati</taxon>
        <taxon>Methanobacteriota</taxon>
        <taxon>Stenosarchaea group</taxon>
        <taxon>Halobacteria</taxon>
        <taxon>Halobacteriales</taxon>
        <taxon>Haloferacaceae</taxon>
        <taxon>Halopenitus</taxon>
    </lineage>
</organism>
<evidence type="ECO:0000256" key="4">
    <source>
        <dbReference type="ARBA" id="ARBA00022989"/>
    </source>
</evidence>
<reference evidence="8 9" key="1">
    <citation type="journal article" date="2019" name="Int. J. Syst. Evol. Microbiol.">
        <title>The Global Catalogue of Microorganisms (GCM) 10K type strain sequencing project: providing services to taxonomists for standard genome sequencing and annotation.</title>
        <authorList>
            <consortium name="The Broad Institute Genomics Platform"/>
            <consortium name="The Broad Institute Genome Sequencing Center for Infectious Disease"/>
            <person name="Wu L."/>
            <person name="Ma J."/>
        </authorList>
    </citation>
    <scope>NUCLEOTIDE SEQUENCE [LARGE SCALE GENOMIC DNA]</scope>
    <source>
        <strain evidence="8 9">SKJ47</strain>
    </source>
</reference>
<evidence type="ECO:0000259" key="7">
    <source>
        <dbReference type="Pfam" id="PF04138"/>
    </source>
</evidence>
<comment type="subcellular location">
    <subcellularLocation>
        <location evidence="1">Membrane</location>
        <topology evidence="1">Multi-pass membrane protein</topology>
    </subcellularLocation>
</comment>
<comment type="caution">
    <text evidence="8">The sequence shown here is derived from an EMBL/GenBank/DDBJ whole genome shotgun (WGS) entry which is preliminary data.</text>
</comment>
<dbReference type="InterPro" id="IPR007267">
    <property type="entry name" value="GtrA_DPMS_TM"/>
</dbReference>
<dbReference type="EMBL" id="JBHSXL010000001">
    <property type="protein sequence ID" value="MFC6891048.1"/>
    <property type="molecule type" value="Genomic_DNA"/>
</dbReference>
<proteinExistence type="inferred from homology"/>
<dbReference type="Proteomes" id="UP001596296">
    <property type="component" value="Unassembled WGS sequence"/>
</dbReference>
<keyword evidence="9" id="KW-1185">Reference proteome</keyword>